<keyword evidence="3" id="KW-0964">Secreted</keyword>
<dbReference type="InterPro" id="IPR050557">
    <property type="entry name" value="RTX_toxin/Mannuronan_C5-epim"/>
</dbReference>
<feature type="domain" description="Haemolysin-type calcium binding-related" evidence="10">
    <location>
        <begin position="2613"/>
        <end position="2653"/>
    </location>
</feature>
<evidence type="ECO:0000256" key="1">
    <source>
        <dbReference type="ARBA" id="ARBA00004370"/>
    </source>
</evidence>
<evidence type="ECO:0000259" key="10">
    <source>
        <dbReference type="Pfam" id="PF06594"/>
    </source>
</evidence>
<evidence type="ECO:0000256" key="2">
    <source>
        <dbReference type="ARBA" id="ARBA00004613"/>
    </source>
</evidence>
<keyword evidence="7" id="KW-0843">Virulence</keyword>
<dbReference type="InterPro" id="IPR018511">
    <property type="entry name" value="Hemolysin-typ_Ca-bd_CS"/>
</dbReference>
<feature type="domain" description="Haemolysin-type calcium binding-related" evidence="10">
    <location>
        <begin position="1182"/>
        <end position="1221"/>
    </location>
</feature>
<feature type="compositionally biased region" description="Acidic residues" evidence="9">
    <location>
        <begin position="166"/>
        <end position="189"/>
    </location>
</feature>
<evidence type="ECO:0000256" key="7">
    <source>
        <dbReference type="ARBA" id="ARBA00023026"/>
    </source>
</evidence>
<dbReference type="InterPro" id="IPR003995">
    <property type="entry name" value="RTX_toxin_determinant-A"/>
</dbReference>
<dbReference type="PRINTS" id="PR00313">
    <property type="entry name" value="CABNDNGRPT"/>
</dbReference>
<name>A0A411ME10_9PSED</name>
<dbReference type="SUPFAM" id="SSF103647">
    <property type="entry name" value="TSP type-3 repeat"/>
    <property type="match status" value="1"/>
</dbReference>
<keyword evidence="6" id="KW-0106">Calcium</keyword>
<keyword evidence="12" id="KW-1185">Reference proteome</keyword>
<proteinExistence type="predicted"/>
<dbReference type="Proteomes" id="UP000291130">
    <property type="component" value="Chromosome"/>
</dbReference>
<dbReference type="Pfam" id="PF06594">
    <property type="entry name" value="HCBP_related"/>
    <property type="match status" value="14"/>
</dbReference>
<dbReference type="Pfam" id="PF00353">
    <property type="entry name" value="HemolysinCabind"/>
    <property type="match status" value="15"/>
</dbReference>
<dbReference type="SUPFAM" id="SSF51120">
    <property type="entry name" value="beta-Roll"/>
    <property type="match status" value="14"/>
</dbReference>
<feature type="domain" description="Haemolysin-type calcium binding-related" evidence="10">
    <location>
        <begin position="882"/>
        <end position="923"/>
    </location>
</feature>
<dbReference type="PRINTS" id="PR01488">
    <property type="entry name" value="RTXTOXINA"/>
</dbReference>
<feature type="domain" description="Haemolysin-type calcium binding-related" evidence="10">
    <location>
        <begin position="2780"/>
        <end position="2820"/>
    </location>
</feature>
<dbReference type="PANTHER" id="PTHR38340">
    <property type="entry name" value="S-LAYER PROTEIN"/>
    <property type="match status" value="1"/>
</dbReference>
<keyword evidence="8" id="KW-0472">Membrane</keyword>
<evidence type="ECO:0000256" key="3">
    <source>
        <dbReference type="ARBA" id="ARBA00022525"/>
    </source>
</evidence>
<evidence type="ECO:0000256" key="9">
    <source>
        <dbReference type="SAM" id="MobiDB-lite"/>
    </source>
</evidence>
<feature type="domain" description="Haemolysin-type calcium binding-related" evidence="10">
    <location>
        <begin position="1498"/>
        <end position="1538"/>
    </location>
</feature>
<accession>A0A411ME10</accession>
<dbReference type="PANTHER" id="PTHR38340:SF1">
    <property type="entry name" value="S-LAYER PROTEIN"/>
    <property type="match status" value="1"/>
</dbReference>
<reference evidence="11 12" key="1">
    <citation type="submission" date="2019-02" db="EMBL/GenBank/DDBJ databases">
        <title>Complete genome sequence of Pseudomonas sp. SNU WT1 isolated from rainbow trout.</title>
        <authorList>
            <person name="Oh W.T."/>
            <person name="Park S.C."/>
        </authorList>
    </citation>
    <scope>NUCLEOTIDE SEQUENCE [LARGE SCALE GENOMIC DNA]</scope>
    <source>
        <strain evidence="11 12">SNU WT1</strain>
    </source>
</reference>
<dbReference type="InterPro" id="IPR011049">
    <property type="entry name" value="Serralysin-like_metalloprot_C"/>
</dbReference>
<protein>
    <recommendedName>
        <fullName evidence="10">Haemolysin-type calcium binding-related domain-containing protein</fullName>
    </recommendedName>
</protein>
<feature type="domain" description="Haemolysin-type calcium binding-related" evidence="10">
    <location>
        <begin position="2112"/>
        <end position="2153"/>
    </location>
</feature>
<feature type="domain" description="Haemolysin-type calcium binding-related" evidence="10">
    <location>
        <begin position="1814"/>
        <end position="1854"/>
    </location>
</feature>
<gene>
    <name evidence="11" type="ORF">EXN22_04845</name>
</gene>
<feature type="domain" description="Haemolysin-type calcium binding-related" evidence="10">
    <location>
        <begin position="2279"/>
        <end position="2319"/>
    </location>
</feature>
<organism evidence="11 12">
    <name type="scientific">Pseudomonas tructae</name>
    <dbReference type="NCBI Taxonomy" id="2518644"/>
    <lineage>
        <taxon>Bacteria</taxon>
        <taxon>Pseudomonadati</taxon>
        <taxon>Pseudomonadota</taxon>
        <taxon>Gammaproteobacteria</taxon>
        <taxon>Pseudomonadales</taxon>
        <taxon>Pseudomonadaceae</taxon>
        <taxon>Pseudomonas</taxon>
    </lineage>
</organism>
<dbReference type="GO" id="GO:0005509">
    <property type="term" value="F:calcium ion binding"/>
    <property type="evidence" value="ECO:0007669"/>
    <property type="project" value="InterPro"/>
</dbReference>
<keyword evidence="4" id="KW-0800">Toxin</keyword>
<feature type="compositionally biased region" description="Low complexity" evidence="9">
    <location>
        <begin position="215"/>
        <end position="226"/>
    </location>
</feature>
<dbReference type="KEGG" id="ptk:EXN22_04845"/>
<dbReference type="GO" id="GO:0005576">
    <property type="term" value="C:extracellular region"/>
    <property type="evidence" value="ECO:0007669"/>
    <property type="project" value="UniProtKB-SubCell"/>
</dbReference>
<evidence type="ECO:0000313" key="11">
    <source>
        <dbReference type="EMBL" id="QBF25047.1"/>
    </source>
</evidence>
<dbReference type="GO" id="GO:0016020">
    <property type="term" value="C:membrane"/>
    <property type="evidence" value="ECO:0007669"/>
    <property type="project" value="UniProtKB-SubCell"/>
</dbReference>
<feature type="domain" description="Haemolysin-type calcium binding-related" evidence="10">
    <location>
        <begin position="1331"/>
        <end position="1371"/>
    </location>
</feature>
<evidence type="ECO:0000313" key="12">
    <source>
        <dbReference type="Proteomes" id="UP000291130"/>
    </source>
</evidence>
<evidence type="ECO:0000256" key="5">
    <source>
        <dbReference type="ARBA" id="ARBA00022737"/>
    </source>
</evidence>
<dbReference type="PROSITE" id="PS00330">
    <property type="entry name" value="HEMOLYSIN_CALCIUM"/>
    <property type="match status" value="26"/>
</dbReference>
<dbReference type="OrthoDB" id="1676884at2"/>
<keyword evidence="5" id="KW-0677">Repeat</keyword>
<feature type="region of interest" description="Disordered" evidence="9">
    <location>
        <begin position="150"/>
        <end position="252"/>
    </location>
</feature>
<evidence type="ECO:0000256" key="4">
    <source>
        <dbReference type="ARBA" id="ARBA00022656"/>
    </source>
</evidence>
<dbReference type="Gene3D" id="4.10.1080.10">
    <property type="entry name" value="TSP type-3 repeat"/>
    <property type="match status" value="1"/>
</dbReference>
<feature type="compositionally biased region" description="Pro residues" evidence="9">
    <location>
        <begin position="227"/>
        <end position="242"/>
    </location>
</feature>
<feature type="domain" description="Haemolysin-type calcium binding-related" evidence="10">
    <location>
        <begin position="1665"/>
        <end position="1705"/>
    </location>
</feature>
<sequence>MMAKIFIESKSVAGTNFKHSYLVYQDDAGNETVIRGGPQSDNPFDFGEIDVKIDQPLESSRDARGNDSPAERGQVELDLSGRNAAEVWQTLKTVAGQIQGSTTDYDMFGTNCNAVTRTLLDAAGIPPTLPNNGGNYPGWDLNLPTYDTDGDGIPNTIDKDPFGPDTDADGIPDFKDLDDDGDYIPDDYDLNPRGPGDLDGDGIPDDKDPDKDGDGIPNGVDPTPNGDAPPPPPPQTPPPAPGSPLILDLDGDGVETSGLAAGIYFDHGGDGLRELTGFAAADDGLLALDLDGDGKITRGAELFGDQTLLADGSKARNGFQALARLDSNADGKVDSADSAFSSLRVWRDLNQNGVSDEGELYSLSQLGIQSLALKYTEQTQADAFGNEHRQVGSFTKDNGQQATMTDVWFVRNPSLVKEDLLEVSAAIAQLPDAAGFGKVHSLHQAMVRDASGELQSLVGEFVGAQSRQQRQAVLEKLIFKWTGQTGEYRNYYQSIIDARRIGALEAFYGDAIDLPRGSGQEYAAIFNGLFRDLVDTVFYQLASSTHLQPLFNQIGWVKDNGTGAWLGDFSRIIDDLVGVVQSDPARGQETLLDFIQAVRGVNTGSGRNLELLRGALHGFIQGNDLTVYSSSAVAAVVATLTQGATSLTYRYGTSGDDTLSLGESNDLVHGGRGNDTLAGGRGSDVYLFNLGDGQDRISDDNEYQSNNIVDTLRLGSGIFARDISVSRVGKDLLLSHSNGQDSITISNWFAQNSGRYQLERIEFADGQVWKSADLSAQVLRFLGGSGDDVYTGVSADFSQILSGGAGNDILTAGAGEDLLRGGIGNDVLNGGAGADIYIYNLGDGQDVIADDNFGNGNDKVDILRFGNSIAPADLAVSRSGLDLLLSHSNGVDRITVKNWFASNSGRYQLERIEFADNSVWTSAELNARLLQQLGGEGDDIITGVSADFVQSLNGGAGNDTLTSGGGADRLEGGVGNDTLYGGSGSDLYLFNLGDGRDVLRDDSSFNGSDIDVLRFGAGISADDIIVTRSGNHVLLSHRNGQDSVMIKDWFAAADGRYRLERIEFTDGTLWTSAMVSAPLLVQNGTEGDDVLTGPGTGNQIINGLAGNDTLTASGGNDQLTGGTGNDVLYGGSGSDLYLFNLGDGQDVLRDDSSYSSGNIDVLRFGAGIGPQDITVTRSGNHVIFSHGNGQDRISVQDWFSTLDDRYKLERIEFADGTVWSSSMISTALLVISGSEADDVLVGPSTGNQTLNGLAGNDTLTASGGNDQLSGGTGNDRLYGGSGSDLYLFNLGDGQDVLRDDSSFASGNIDVLRFGQGISADDITISRSGNHVILSHRNGQDQVTVQDWFTSSDDRYKLERIEFADGSQWTSAYVTELSLAMNGTADDDVLAGPSTGNQTIRGLAGNDRLTAGSGNDLLEGGLGNDTLDAGAGNDQLNGGSGNDVLYGGSGSDLYLFNLGDGQDVLRDDSSFASGNIDVLRFGQGIGADDITISRSGNHVVFSHRNGQDRITVQDWFTTSDDRYKLEWIEFADGSRWASAYVTELSLAMNGTVNDDVLTGPSTGNQTLRGLAGNDSLTTGAGNDLLEGGLGNDTLTAGAGNDQLNGGTGNDVLYGGAGSDLYLFNLGDGQDVLRDDSSFNSDNIDVLRFGEGIGADDISITRAGNHVVLSHRNGRDQITVQDWFTSADSRYRLERIEFADGTVWTSAMVSAPLLLMTGDASDNLISGPSTGNQTLIGLAGNDTLTASGGADTLNGGTGNDKLYGGSGSDLYLFNLGDGQDLLRDDSSFNADNIDVLRFGEGIGADDITITRSGNHVILSHRNGRDQITVQDWFTSVDGRYRLERIEFADGTVWTSAMISAPLLVLSGEEGDDVLTGPSTGNQVLSGLAGNDTLTASGGNDQLSGGTGNDTLYGGSGSDLYLFNLGDGQDILRDDSSYASGNIDVLRFGAGISANDISIGRSGNHVILSHRNGQDRITVQDWFSTGDDRHKLERIEFADGTVWSSALISTSLLVITGTAGDDVLVGPSTGNQTLSGLAGNDTLTASGGNDQLSGGAGNDTLYGGSGSDLYLFNLGDGQDVLRDDSSFASGNIDVLRLGQGISADDISISRAGNHVILSHSNGQDRITVQDWFTSSDDRYKLERIEFADGTRWDSAYVTELSLAMNGTANDDVLTGPSTGNQTIRGLAGNDSLTSGSGNDVLDGGLGNDTLTAGAGNDRLVGGAGNDKLYGGTGSDLYLFNLGDGQDVLRDDTSFASGNIDVLRFGEGIAAQDIVTSRSGNHVIFSHRNGQEQVTVQDWFTATDDRYKLERIEFADGTVWTSAMVSAPLLVTTGTEGNDVLLGASTGNQTLSGLGGDDSLTSGADNDVLDGGLGNDTLTAGAGNDRLVGGAGNDKLFGGTGSDLYLFNLGDGQDVLRDDTSFASGNSDVLRFGEGIAAQDILTSRSGNHVIFSHRNGQEQVTVQDWFTATDDRYKLERIEFADGTVWTSAMVSAPLLVTTGTEGNDVLVGASTGNQTLSGLGGDDSLTSGADNDVLDGGLGNDTLTAGAGNDRLVGGAGNDKLYGGTGSDLYLFNLGDGQDVLRDDTSFASGNSDVLRFGEGIAAQDIVTSRSGNHVIFSHRNGQEQVTVQDWFTATDDRYKLERIEFADGTVWTSAMVSAPLLVTTGTEGNDVLLGASTGNQTLSGLGGDDSLTSGADNDVLDGGLGNDTLTAGAGNDRLVGGAGNDKLYGGTGSDLYLFNLGDGQDVLRDDTSFASGNIDVLRFGEGIAAQDILTSRSGNHVIFSHRNGQEQVTVQDWFTTTDDRYKLERIEFADGTQWTSAMVANFAVAPAGLRSSAAPGDALLDQQVHGLVAAMAAFAPEGGGFSLAAQDRPADLFVTVAVNGQ</sequence>
<feature type="compositionally biased region" description="Basic and acidic residues" evidence="9">
    <location>
        <begin position="204"/>
        <end position="214"/>
    </location>
</feature>
<comment type="subcellular location">
    <subcellularLocation>
        <location evidence="1">Membrane</location>
    </subcellularLocation>
    <subcellularLocation>
        <location evidence="2">Secreted</location>
    </subcellularLocation>
</comment>
<feature type="domain" description="Haemolysin-type calcium binding-related" evidence="10">
    <location>
        <begin position="731"/>
        <end position="773"/>
    </location>
</feature>
<feature type="domain" description="Haemolysin-type calcium binding-related" evidence="10">
    <location>
        <begin position="2446"/>
        <end position="2486"/>
    </location>
</feature>
<feature type="domain" description="Haemolysin-type calcium binding-related" evidence="10">
    <location>
        <begin position="1034"/>
        <end position="1073"/>
    </location>
</feature>
<dbReference type="InterPro" id="IPR028974">
    <property type="entry name" value="TSP_type-3_rpt"/>
</dbReference>
<evidence type="ECO:0000256" key="6">
    <source>
        <dbReference type="ARBA" id="ARBA00022837"/>
    </source>
</evidence>
<evidence type="ECO:0000256" key="8">
    <source>
        <dbReference type="ARBA" id="ARBA00023136"/>
    </source>
</evidence>
<dbReference type="GO" id="GO:0090729">
    <property type="term" value="F:toxin activity"/>
    <property type="evidence" value="ECO:0007669"/>
    <property type="project" value="UniProtKB-KW"/>
</dbReference>
<dbReference type="Gene3D" id="2.150.10.10">
    <property type="entry name" value="Serralysin-like metalloprotease, C-terminal"/>
    <property type="match status" value="9"/>
</dbReference>
<feature type="domain" description="Haemolysin-type calcium binding-related" evidence="10">
    <location>
        <begin position="1963"/>
        <end position="2003"/>
    </location>
</feature>
<dbReference type="InterPro" id="IPR001343">
    <property type="entry name" value="Hemolysn_Ca-bd"/>
</dbReference>
<dbReference type="InterPro" id="IPR010566">
    <property type="entry name" value="Haemolys_ca-bd"/>
</dbReference>
<dbReference type="EMBL" id="CP035952">
    <property type="protein sequence ID" value="QBF25047.1"/>
    <property type="molecule type" value="Genomic_DNA"/>
</dbReference>